<dbReference type="PANTHER" id="PTHR43155">
    <property type="entry name" value="CYCLIC DI-GMP PHOSPHODIESTERASE PA4108-RELATED"/>
    <property type="match status" value="1"/>
</dbReference>
<evidence type="ECO:0000313" key="3">
    <source>
        <dbReference type="Proteomes" id="UP001528411"/>
    </source>
</evidence>
<evidence type="ECO:0000313" key="2">
    <source>
        <dbReference type="EMBL" id="MDC2890744.1"/>
    </source>
</evidence>
<dbReference type="Gene3D" id="1.10.3210.10">
    <property type="entry name" value="Hypothetical protein af1432"/>
    <property type="match status" value="1"/>
</dbReference>
<dbReference type="RefSeq" id="WP_272181848.1">
    <property type="nucleotide sequence ID" value="NZ_JAQOMS010000002.1"/>
</dbReference>
<dbReference type="SUPFAM" id="SSF109604">
    <property type="entry name" value="HD-domain/PDEase-like"/>
    <property type="match status" value="1"/>
</dbReference>
<organism evidence="2 3">
    <name type="scientific">Psychrosphaera algicola</name>
    <dbReference type="NCBI Taxonomy" id="3023714"/>
    <lineage>
        <taxon>Bacteria</taxon>
        <taxon>Pseudomonadati</taxon>
        <taxon>Pseudomonadota</taxon>
        <taxon>Gammaproteobacteria</taxon>
        <taxon>Alteromonadales</taxon>
        <taxon>Pseudoalteromonadaceae</taxon>
        <taxon>Psychrosphaera</taxon>
    </lineage>
</organism>
<name>A0ABT5FHR9_9GAMM</name>
<feature type="domain" description="HD-GYP" evidence="1">
    <location>
        <begin position="29"/>
        <end position="228"/>
    </location>
</feature>
<dbReference type="InterPro" id="IPR037522">
    <property type="entry name" value="HD_GYP_dom"/>
</dbReference>
<protein>
    <submittedName>
        <fullName evidence="2">HD domain-containing protein</fullName>
    </submittedName>
</protein>
<gene>
    <name evidence="2" type="ORF">PN838_20865</name>
</gene>
<sequence>MSKAFELIRHNDLIDATLLHFAAMEFISSSYRNSAAVLSLVRVTYYKDFQLGHALRCAAYFSATLRSLEWPADVAQNWVVGALLHDIGKLQMSQSIQQPNMHDLTEQQRMKDEFVKPEHVQNGINIAEFVGSLTQETIEIIEQHHERLDGSGYPTGQKLTDLNDGVRLFCIIDEFDRMTRVGDNGKPYGVLQAFRRMLQLEKQFDFELLQRFIKCIGVYPPGTLVKLSSGKVGLVLDRGISSVHPNVKVIYNDKMGHHVEAKNLDLSNNPSEVISGLFYGNKIGIFAENYL</sequence>
<dbReference type="PANTHER" id="PTHR43155:SF2">
    <property type="entry name" value="CYCLIC DI-GMP PHOSPHODIESTERASE PA4108"/>
    <property type="match status" value="1"/>
</dbReference>
<comment type="caution">
    <text evidence="2">The sequence shown here is derived from an EMBL/GenBank/DDBJ whole genome shotgun (WGS) entry which is preliminary data.</text>
</comment>
<evidence type="ECO:0000259" key="1">
    <source>
        <dbReference type="PROSITE" id="PS51832"/>
    </source>
</evidence>
<dbReference type="PROSITE" id="PS51832">
    <property type="entry name" value="HD_GYP"/>
    <property type="match status" value="1"/>
</dbReference>
<accession>A0ABT5FHR9</accession>
<dbReference type="CDD" id="cd00077">
    <property type="entry name" value="HDc"/>
    <property type="match status" value="1"/>
</dbReference>
<proteinExistence type="predicted"/>
<dbReference type="InterPro" id="IPR003607">
    <property type="entry name" value="HD/PDEase_dom"/>
</dbReference>
<dbReference type="Pfam" id="PF13487">
    <property type="entry name" value="HD_5"/>
    <property type="match status" value="1"/>
</dbReference>
<dbReference type="EMBL" id="JAQOMS010000002">
    <property type="protein sequence ID" value="MDC2890744.1"/>
    <property type="molecule type" value="Genomic_DNA"/>
</dbReference>
<dbReference type="NCBIfam" id="TIGR00277">
    <property type="entry name" value="HDIG"/>
    <property type="match status" value="1"/>
</dbReference>
<dbReference type="Proteomes" id="UP001528411">
    <property type="component" value="Unassembled WGS sequence"/>
</dbReference>
<keyword evidence="3" id="KW-1185">Reference proteome</keyword>
<dbReference type="InterPro" id="IPR006675">
    <property type="entry name" value="HDIG_dom"/>
</dbReference>
<reference evidence="2 3" key="1">
    <citation type="submission" date="2023-01" db="EMBL/GenBank/DDBJ databases">
        <title>Psychrosphaera sp. nov., isolated from marine algae.</title>
        <authorList>
            <person name="Bayburt H."/>
            <person name="Choi B.J."/>
            <person name="Kim J.M."/>
            <person name="Choi D.G."/>
            <person name="Jeon C.O."/>
        </authorList>
    </citation>
    <scope>NUCLEOTIDE SEQUENCE [LARGE SCALE GENOMIC DNA]</scope>
    <source>
        <strain evidence="2 3">G1-22</strain>
    </source>
</reference>